<proteinExistence type="predicted"/>
<evidence type="ECO:0000313" key="4">
    <source>
        <dbReference type="Proteomes" id="UP000225583"/>
    </source>
</evidence>
<gene>
    <name evidence="3" type="ORF">DeepPurple_gp028</name>
</gene>
<accession>A0A1Z1LZM7</accession>
<dbReference type="Pfam" id="PF05709">
    <property type="entry name" value="Sipho_tail"/>
    <property type="match status" value="1"/>
</dbReference>
<evidence type="ECO:0000259" key="1">
    <source>
        <dbReference type="Pfam" id="PF05709"/>
    </source>
</evidence>
<dbReference type="InterPro" id="IPR006520">
    <property type="entry name" value="Dit_BPSPP_N"/>
</dbReference>
<name>A0A1Z1LZM7_9CAUD</name>
<dbReference type="EMBL" id="MF176161">
    <property type="protein sequence ID" value="ARW58279.1"/>
    <property type="molecule type" value="Genomic_DNA"/>
</dbReference>
<dbReference type="InterPro" id="IPR008841">
    <property type="entry name" value="Siphovirus-type_tail_N"/>
</dbReference>
<dbReference type="Gene3D" id="2.60.120.860">
    <property type="match status" value="1"/>
</dbReference>
<dbReference type="Pfam" id="PF22768">
    <property type="entry name" value="SPP1_Dit"/>
    <property type="match status" value="1"/>
</dbReference>
<evidence type="ECO:0000259" key="2">
    <source>
        <dbReference type="Pfam" id="PF22768"/>
    </source>
</evidence>
<evidence type="ECO:0000313" key="3">
    <source>
        <dbReference type="EMBL" id="ARW58279.1"/>
    </source>
</evidence>
<dbReference type="NCBIfam" id="TIGR01633">
    <property type="entry name" value="phi3626_gp14_N"/>
    <property type="match status" value="1"/>
</dbReference>
<organism evidence="3 4">
    <name type="scientific">Bacillus phage Deep-Purple</name>
    <dbReference type="NCBI Taxonomy" id="1873341"/>
    <lineage>
        <taxon>Viruses</taxon>
        <taxon>Duplodnaviria</taxon>
        <taxon>Heunggongvirae</taxon>
        <taxon>Uroviricota</taxon>
        <taxon>Caudoviricetes</taxon>
        <taxon>Deurplevirus</taxon>
        <taxon>Deurplevirus deeppurple</taxon>
    </lineage>
</organism>
<reference evidence="3 4" key="1">
    <citation type="submission" date="2017-05" db="EMBL/GenBank/DDBJ databases">
        <title>Complete Genome Sequence of Bacteriophage Deep-Purple infecting emetic Bacillus cereus.</title>
        <authorList>
            <person name="Hock L."/>
            <person name="Gillis A."/>
            <person name="Mahillon J."/>
        </authorList>
    </citation>
    <scope>NUCLEOTIDE SEQUENCE [LARGE SCALE GENOMIC DNA]</scope>
</reference>
<feature type="domain" description="Siphovirus-type tail component RIFT-related" evidence="1">
    <location>
        <begin position="15"/>
        <end position="121"/>
    </location>
</feature>
<dbReference type="Proteomes" id="UP000225583">
    <property type="component" value="Segment"/>
</dbReference>
<dbReference type="Gene3D" id="2.40.30.200">
    <property type="match status" value="1"/>
</dbReference>
<dbReference type="InterPro" id="IPR054738">
    <property type="entry name" value="Siphovirus-type_tail_C"/>
</dbReference>
<protein>
    <submittedName>
        <fullName evidence="3">Tail protein</fullName>
    </submittedName>
</protein>
<sequence>MSTFKFNGQTREYMYTLMGFNRDVWAPITRNILQVKGLAGGHLLNKDVGIRKIEVPVQIKSKDQADMQKIKEDIARWLITEEPAELIFADEIDRKYMAVVDGSLNFNELVQRGKGTITFLCPMPFKLGAEKKFDFAISPAQDLKVAFTNDGTERSPAVIDIVAGKKSPFLDVWQGNKYFRLGYPAGITTQIVAKEERIIWDEMASLTGWTAHTKKLAYQMPTGTMKIWQNYAFYADTYGTDSAWHGPIMTKPIPNSDAITDFILDCQMTLNSNNIEQLGAVAVFLLTDNDEVMAMMDLTDYFSDVSMLNARIDVGFGEAIMGNPNNNRLIQSTGNIREGSFTDFRGHLTIKREGQMWTAKVSKYHYKTEIDNDTVIATWIDKDNTSKFTKAKPRKIAVGISAYNTSPPMQTAFIEDVKFYKINHIEKDTTPYIFDVGDKIRINTETSLVTINGQDAISIKDIFSRFPYVEGGANELIIRPKDVGMASLTYKERYK</sequence>
<keyword evidence="4" id="KW-1185">Reference proteome</keyword>
<feature type="domain" description="Siphovirus-type tail component C-terminal" evidence="2">
    <location>
        <begin position="402"/>
        <end position="494"/>
    </location>
</feature>